<proteinExistence type="predicted"/>
<name>A0ABW4T4U7_9ACTN</name>
<evidence type="ECO:0000313" key="9">
    <source>
        <dbReference type="EMBL" id="MFD1936811.1"/>
    </source>
</evidence>
<keyword evidence="5 7" id="KW-0472">Membrane</keyword>
<feature type="region of interest" description="Disordered" evidence="6">
    <location>
        <begin position="1"/>
        <end position="23"/>
    </location>
</feature>
<dbReference type="RefSeq" id="WP_379577424.1">
    <property type="nucleotide sequence ID" value="NZ_JBHUFV010000052.1"/>
</dbReference>
<dbReference type="Gene3D" id="1.20.950.20">
    <property type="entry name" value="Transmembrane di-heme cytochromes, Chain C"/>
    <property type="match status" value="1"/>
</dbReference>
<keyword evidence="10" id="KW-1185">Reference proteome</keyword>
<dbReference type="SUPFAM" id="SSF81342">
    <property type="entry name" value="Transmembrane di-heme cytochromes"/>
    <property type="match status" value="1"/>
</dbReference>
<keyword evidence="2" id="KW-1003">Cell membrane</keyword>
<sequence length="248" mass="27549">MTSTAGSTGPTGPPERSRRIPRFTRAERSVHRATAVLMLLCVGAAACLYVAPLAQLVGRRHLVVVVHEWSGILLPVPFLLGLASSAFRADLRRLNRLAQYDKEWLRAVRRRWTSPGLRPAGKFNAGQKIYAGWIAGAVPIMMFTGLLMWFTGLLPVISRTSAIFVHDVTALAIGVVLLGHLRLAYRDPQARRGMRTGFVEPAWAAREHSEWMEEDRAAGLSSPSGRGLGRREGERLMGRRGRRRARRP</sequence>
<feature type="region of interest" description="Disordered" evidence="6">
    <location>
        <begin position="214"/>
        <end position="248"/>
    </location>
</feature>
<dbReference type="InterPro" id="IPR011577">
    <property type="entry name" value="Cyt_b561_bac/Ni-Hgenase"/>
</dbReference>
<evidence type="ECO:0000256" key="7">
    <source>
        <dbReference type="SAM" id="Phobius"/>
    </source>
</evidence>
<keyword evidence="3 7" id="KW-0812">Transmembrane</keyword>
<dbReference type="InterPro" id="IPR016174">
    <property type="entry name" value="Di-haem_cyt_TM"/>
</dbReference>
<keyword evidence="4 7" id="KW-1133">Transmembrane helix</keyword>
<feature type="transmembrane region" description="Helical" evidence="7">
    <location>
        <begin position="35"/>
        <end position="57"/>
    </location>
</feature>
<evidence type="ECO:0000259" key="8">
    <source>
        <dbReference type="Pfam" id="PF01292"/>
    </source>
</evidence>
<feature type="transmembrane region" description="Helical" evidence="7">
    <location>
        <begin position="163"/>
        <end position="185"/>
    </location>
</feature>
<dbReference type="Proteomes" id="UP001597368">
    <property type="component" value="Unassembled WGS sequence"/>
</dbReference>
<organism evidence="9 10">
    <name type="scientific">Nonomuraea mangrovi</name>
    <dbReference type="NCBI Taxonomy" id="2316207"/>
    <lineage>
        <taxon>Bacteria</taxon>
        <taxon>Bacillati</taxon>
        <taxon>Actinomycetota</taxon>
        <taxon>Actinomycetes</taxon>
        <taxon>Streptosporangiales</taxon>
        <taxon>Streptosporangiaceae</taxon>
        <taxon>Nonomuraea</taxon>
    </lineage>
</organism>
<evidence type="ECO:0000256" key="3">
    <source>
        <dbReference type="ARBA" id="ARBA00022692"/>
    </source>
</evidence>
<evidence type="ECO:0000313" key="10">
    <source>
        <dbReference type="Proteomes" id="UP001597368"/>
    </source>
</evidence>
<evidence type="ECO:0000256" key="6">
    <source>
        <dbReference type="SAM" id="MobiDB-lite"/>
    </source>
</evidence>
<protein>
    <submittedName>
        <fullName evidence="9">Cytochrome b/b6 domain-containing protein</fullName>
    </submittedName>
</protein>
<evidence type="ECO:0000256" key="2">
    <source>
        <dbReference type="ARBA" id="ARBA00022475"/>
    </source>
</evidence>
<feature type="domain" description="Cytochrome b561 bacterial/Ni-hydrogenase" evidence="8">
    <location>
        <begin position="22"/>
        <end position="185"/>
    </location>
</feature>
<evidence type="ECO:0000256" key="4">
    <source>
        <dbReference type="ARBA" id="ARBA00022989"/>
    </source>
</evidence>
<evidence type="ECO:0000256" key="5">
    <source>
        <dbReference type="ARBA" id="ARBA00023136"/>
    </source>
</evidence>
<dbReference type="InterPro" id="IPR051817">
    <property type="entry name" value="FDH_cytochrome_b556_subunit"/>
</dbReference>
<comment type="subcellular location">
    <subcellularLocation>
        <location evidence="1">Cell membrane</location>
        <topology evidence="1">Multi-pass membrane protein</topology>
    </subcellularLocation>
</comment>
<reference evidence="10" key="1">
    <citation type="journal article" date="2019" name="Int. J. Syst. Evol. Microbiol.">
        <title>The Global Catalogue of Microorganisms (GCM) 10K type strain sequencing project: providing services to taxonomists for standard genome sequencing and annotation.</title>
        <authorList>
            <consortium name="The Broad Institute Genomics Platform"/>
            <consortium name="The Broad Institute Genome Sequencing Center for Infectious Disease"/>
            <person name="Wu L."/>
            <person name="Ma J."/>
        </authorList>
    </citation>
    <scope>NUCLEOTIDE SEQUENCE [LARGE SCALE GENOMIC DNA]</scope>
    <source>
        <strain evidence="10">ICMP 6774ER</strain>
    </source>
</reference>
<dbReference type="Pfam" id="PF01292">
    <property type="entry name" value="Ni_hydr_CYTB"/>
    <property type="match status" value="1"/>
</dbReference>
<evidence type="ECO:0000256" key="1">
    <source>
        <dbReference type="ARBA" id="ARBA00004651"/>
    </source>
</evidence>
<accession>A0ABW4T4U7</accession>
<dbReference type="PANTHER" id="PTHR30074">
    <property type="entry name" value="FORMATE DEHYDROGENASE, NITRATE-INDUCIBLE, CYTOCHROME B556 FDN SUBUNIT"/>
    <property type="match status" value="1"/>
</dbReference>
<gene>
    <name evidence="9" type="ORF">ACFSKW_35615</name>
</gene>
<feature type="transmembrane region" description="Helical" evidence="7">
    <location>
        <begin position="130"/>
        <end position="151"/>
    </location>
</feature>
<dbReference type="EMBL" id="JBHUFV010000052">
    <property type="protein sequence ID" value="MFD1936811.1"/>
    <property type="molecule type" value="Genomic_DNA"/>
</dbReference>
<feature type="compositionally biased region" description="Basic residues" evidence="6">
    <location>
        <begin position="238"/>
        <end position="248"/>
    </location>
</feature>
<feature type="compositionally biased region" description="Low complexity" evidence="6">
    <location>
        <begin position="1"/>
        <end position="10"/>
    </location>
</feature>
<feature type="transmembrane region" description="Helical" evidence="7">
    <location>
        <begin position="69"/>
        <end position="87"/>
    </location>
</feature>
<dbReference type="PANTHER" id="PTHR30074:SF6">
    <property type="entry name" value="FORMATE DEHYDROGENASE GAMMA SUBUNIT"/>
    <property type="match status" value="1"/>
</dbReference>
<comment type="caution">
    <text evidence="9">The sequence shown here is derived from an EMBL/GenBank/DDBJ whole genome shotgun (WGS) entry which is preliminary data.</text>
</comment>